<protein>
    <submittedName>
        <fullName evidence="1">Uncharacterized protein</fullName>
    </submittedName>
</protein>
<evidence type="ECO:0000313" key="1">
    <source>
        <dbReference type="EMBL" id="GLX70789.1"/>
    </source>
</evidence>
<comment type="caution">
    <text evidence="1">The sequence shown here is derived from an EMBL/GenBank/DDBJ whole genome shotgun (WGS) entry which is preliminary data.</text>
</comment>
<reference evidence="1 2" key="1">
    <citation type="submission" date="2023-03" db="EMBL/GenBank/DDBJ databases">
        <title>Draft genome sequence of the bacteria which degrade cell wall of Tricholomamatutake.</title>
        <authorList>
            <person name="Konishi Y."/>
            <person name="Fukuta Y."/>
            <person name="Shirasaka N."/>
        </authorList>
    </citation>
    <scope>NUCLEOTIDE SEQUENCE [LARGE SCALE GENOMIC DNA]</scope>
    <source>
        <strain evidence="2">mu1</strain>
    </source>
</reference>
<sequence>MITGVKKIDDSNIDVYFVVESYSLFRYITVNRIISDGKVLSPLSRNFYGCYWVEIEEYGHLP</sequence>
<dbReference type="EMBL" id="BSSQ01000020">
    <property type="protein sequence ID" value="GLX70789.1"/>
    <property type="molecule type" value="Genomic_DNA"/>
</dbReference>
<organism evidence="1 2">
    <name type="scientific">Paenibacillus glycanilyticus</name>
    <dbReference type="NCBI Taxonomy" id="126569"/>
    <lineage>
        <taxon>Bacteria</taxon>
        <taxon>Bacillati</taxon>
        <taxon>Bacillota</taxon>
        <taxon>Bacilli</taxon>
        <taxon>Bacillales</taxon>
        <taxon>Paenibacillaceae</taxon>
        <taxon>Paenibacillus</taxon>
    </lineage>
</organism>
<dbReference type="Proteomes" id="UP001157114">
    <property type="component" value="Unassembled WGS sequence"/>
</dbReference>
<accession>A0ABQ6GIK8</accession>
<name>A0ABQ6GIK8_9BACL</name>
<gene>
    <name evidence="1" type="ORF">MU1_51360</name>
</gene>
<evidence type="ECO:0000313" key="2">
    <source>
        <dbReference type="Proteomes" id="UP001157114"/>
    </source>
</evidence>
<keyword evidence="2" id="KW-1185">Reference proteome</keyword>
<proteinExistence type="predicted"/>